<reference evidence="2 3" key="1">
    <citation type="submission" date="2016-10" db="EMBL/GenBank/DDBJ databases">
        <authorList>
            <person name="de Groot N.N."/>
        </authorList>
    </citation>
    <scope>NUCLEOTIDE SEQUENCE [LARGE SCALE GENOMIC DNA]</scope>
    <source>
        <strain evidence="2 3">DSM 2179</strain>
    </source>
</reference>
<accession>A0A1H7CHT0</accession>
<protein>
    <submittedName>
        <fullName evidence="2">Antidote-toxin recognition MazE, antitoxin</fullName>
    </submittedName>
</protein>
<sequence length="64" mass="7397">MIIKFGSKSQVTIPAIIVHKLNLNRGDKINCRIEKNDIVLSPVRFEQKKCNDSIKDSNKKIFRL</sequence>
<dbReference type="InterPro" id="IPR037914">
    <property type="entry name" value="SpoVT-AbrB_sf"/>
</dbReference>
<dbReference type="RefSeq" id="WP_091834723.1">
    <property type="nucleotide sequence ID" value="NZ_FNZK01000022.1"/>
</dbReference>
<name>A0A1H7CHT0_9FIRM</name>
<proteinExistence type="predicted"/>
<gene>
    <name evidence="2" type="ORF">SAMN05660742_12228</name>
</gene>
<dbReference type="SUPFAM" id="SSF89447">
    <property type="entry name" value="AbrB/MazE/MraZ-like"/>
    <property type="match status" value="1"/>
</dbReference>
<evidence type="ECO:0000313" key="2">
    <source>
        <dbReference type="EMBL" id="SEJ89211.1"/>
    </source>
</evidence>
<feature type="domain" description="SpoVT-AbrB" evidence="1">
    <location>
        <begin position="3"/>
        <end position="48"/>
    </location>
</feature>
<dbReference type="Proteomes" id="UP000199662">
    <property type="component" value="Unassembled WGS sequence"/>
</dbReference>
<dbReference type="EMBL" id="FNZK01000022">
    <property type="protein sequence ID" value="SEJ89211.1"/>
    <property type="molecule type" value="Genomic_DNA"/>
</dbReference>
<organism evidence="2 3">
    <name type="scientific">Propionispira arboris</name>
    <dbReference type="NCBI Taxonomy" id="84035"/>
    <lineage>
        <taxon>Bacteria</taxon>
        <taxon>Bacillati</taxon>
        <taxon>Bacillota</taxon>
        <taxon>Negativicutes</taxon>
        <taxon>Selenomonadales</taxon>
        <taxon>Selenomonadaceae</taxon>
        <taxon>Propionispira</taxon>
    </lineage>
</organism>
<dbReference type="Pfam" id="PF04014">
    <property type="entry name" value="MazE_antitoxin"/>
    <property type="match status" value="1"/>
</dbReference>
<dbReference type="Gene3D" id="2.10.260.10">
    <property type="match status" value="1"/>
</dbReference>
<dbReference type="GO" id="GO:0003677">
    <property type="term" value="F:DNA binding"/>
    <property type="evidence" value="ECO:0007669"/>
    <property type="project" value="InterPro"/>
</dbReference>
<evidence type="ECO:0000259" key="1">
    <source>
        <dbReference type="SMART" id="SM00966"/>
    </source>
</evidence>
<dbReference type="AlphaFoldDB" id="A0A1H7CHT0"/>
<dbReference type="InterPro" id="IPR007159">
    <property type="entry name" value="SpoVT-AbrB_dom"/>
</dbReference>
<dbReference type="SMART" id="SM00966">
    <property type="entry name" value="SpoVT_AbrB"/>
    <property type="match status" value="1"/>
</dbReference>
<evidence type="ECO:0000313" key="3">
    <source>
        <dbReference type="Proteomes" id="UP000199662"/>
    </source>
</evidence>
<keyword evidence="3" id="KW-1185">Reference proteome</keyword>